<dbReference type="SUPFAM" id="SSF48452">
    <property type="entry name" value="TPR-like"/>
    <property type="match status" value="2"/>
</dbReference>
<dbReference type="PANTHER" id="PTHR44186">
    <property type="match status" value="1"/>
</dbReference>
<dbReference type="Gene3D" id="1.25.40.10">
    <property type="entry name" value="Tetratricopeptide repeat domain"/>
    <property type="match status" value="2"/>
</dbReference>
<proteinExistence type="predicted"/>
<gene>
    <name evidence="5" type="ORF">ADU70_0374</name>
    <name evidence="6" type="ORF">ADU72_0302</name>
</gene>
<dbReference type="AlphaFoldDB" id="A0A0R2HKT1"/>
<feature type="domain" description="Ancillary SecYEG translocon subunit/Cell division coordinator CpoB TPR" evidence="4">
    <location>
        <begin position="80"/>
        <end position="173"/>
    </location>
</feature>
<dbReference type="Pfam" id="PF13181">
    <property type="entry name" value="TPR_8"/>
    <property type="match status" value="1"/>
</dbReference>
<dbReference type="Pfam" id="PF09976">
    <property type="entry name" value="TPR_21"/>
    <property type="match status" value="1"/>
</dbReference>
<evidence type="ECO:0000313" key="7">
    <source>
        <dbReference type="Proteomes" id="UP000076244"/>
    </source>
</evidence>
<accession>A0A0R2HKT1</accession>
<dbReference type="OrthoDB" id="2329209at2"/>
<dbReference type="KEGG" id="pdm:ADU72_0302"/>
<dbReference type="EMBL" id="CP012288">
    <property type="protein sequence ID" value="AMV66251.1"/>
    <property type="molecule type" value="Genomic_DNA"/>
</dbReference>
<dbReference type="PANTHER" id="PTHR44186:SF1">
    <property type="entry name" value="BARDET-BIEDL SYNDROME 4 PROTEIN"/>
    <property type="match status" value="1"/>
</dbReference>
<feature type="repeat" description="TPR" evidence="3">
    <location>
        <begin position="139"/>
        <end position="172"/>
    </location>
</feature>
<keyword evidence="2 3" id="KW-0802">TPR repeat</keyword>
<dbReference type="Proteomes" id="UP000076405">
    <property type="component" value="Chromosome"/>
</dbReference>
<sequence length="229" mass="26263">MTENEDSKQEQAKQDAQKTASALVKAIDDNSDDYHQYYNLGVFLTTSKSFEQAEELYMKSLGLFQKDDKAESLLHYGLGNTYYEAGEFQKAFAQFKVVQDSELKSSAYLMIAQTYMAQDDYKNALVFAITAQDKHKQDPTINGLIGEIFLAMGDFTHAATYYDDALKADPKNGQYQFERGIIALVLDEEETEYFKQAKKLDPAYFEKGQKRLVDIEKYIKTRDESKDEK</sequence>
<dbReference type="InterPro" id="IPR018704">
    <property type="entry name" value="SecYEG/CpoB_TPR"/>
</dbReference>
<protein>
    <recommendedName>
        <fullName evidence="4">Ancillary SecYEG translocon subunit/Cell division coordinator CpoB TPR domain-containing protein</fullName>
    </recommendedName>
</protein>
<dbReference type="RefSeq" id="WP_056986046.1">
    <property type="nucleotide sequence ID" value="NZ_BAAAXI010000185.1"/>
</dbReference>
<evidence type="ECO:0000259" key="4">
    <source>
        <dbReference type="Pfam" id="PF09976"/>
    </source>
</evidence>
<dbReference type="Proteomes" id="UP000076244">
    <property type="component" value="Chromosome"/>
</dbReference>
<evidence type="ECO:0000256" key="3">
    <source>
        <dbReference type="PROSITE-ProRule" id="PRU00339"/>
    </source>
</evidence>
<evidence type="ECO:0000313" key="6">
    <source>
        <dbReference type="EMBL" id="AMV66251.1"/>
    </source>
</evidence>
<dbReference type="GeneID" id="57275542"/>
<dbReference type="EMBL" id="CP012275">
    <property type="protein sequence ID" value="AMV61874.1"/>
    <property type="molecule type" value="Genomic_DNA"/>
</dbReference>
<dbReference type="InterPro" id="IPR011990">
    <property type="entry name" value="TPR-like_helical_dom_sf"/>
</dbReference>
<evidence type="ECO:0000256" key="1">
    <source>
        <dbReference type="ARBA" id="ARBA00022737"/>
    </source>
</evidence>
<organism evidence="5 8">
    <name type="scientific">Pediococcus damnosus</name>
    <dbReference type="NCBI Taxonomy" id="51663"/>
    <lineage>
        <taxon>Bacteria</taxon>
        <taxon>Bacillati</taxon>
        <taxon>Bacillota</taxon>
        <taxon>Bacilli</taxon>
        <taxon>Lactobacillales</taxon>
        <taxon>Lactobacillaceae</taxon>
        <taxon>Pediococcus</taxon>
    </lineage>
</organism>
<keyword evidence="7" id="KW-1185">Reference proteome</keyword>
<evidence type="ECO:0000313" key="8">
    <source>
        <dbReference type="Proteomes" id="UP000076405"/>
    </source>
</evidence>
<dbReference type="SMART" id="SM00028">
    <property type="entry name" value="TPR"/>
    <property type="match status" value="4"/>
</dbReference>
<dbReference type="PROSITE" id="PS50005">
    <property type="entry name" value="TPR"/>
    <property type="match status" value="1"/>
</dbReference>
<evidence type="ECO:0000256" key="2">
    <source>
        <dbReference type="ARBA" id="ARBA00022803"/>
    </source>
</evidence>
<name>A0A0R2HKT1_9LACO</name>
<dbReference type="InterPro" id="IPR019734">
    <property type="entry name" value="TPR_rpt"/>
</dbReference>
<reference evidence="7 8" key="1">
    <citation type="journal article" date="2016" name="PLoS ONE">
        <title>The Identification of Novel Diagnostic Marker Genes for the Detection of Beer Spoiling Pediococcus damnosus Strains Using the BlAst Diagnostic Gene findEr.</title>
        <authorList>
            <person name="Behr J."/>
            <person name="Geissler A.J."/>
            <person name="Schmid J."/>
            <person name="Zehe A."/>
            <person name="Vogel R.F."/>
        </authorList>
    </citation>
    <scope>NUCLEOTIDE SEQUENCE [LARGE SCALE GENOMIC DNA]</scope>
    <source>
        <strain evidence="5 8">TMW 2.1533</strain>
        <strain evidence="6 7">TMW 2.1535</strain>
    </source>
</reference>
<keyword evidence="1" id="KW-0677">Repeat</keyword>
<evidence type="ECO:0000313" key="5">
    <source>
        <dbReference type="EMBL" id="AMV61874.1"/>
    </source>
</evidence>